<gene>
    <name evidence="1" type="ORF">K443DRAFT_147629</name>
</gene>
<dbReference type="EMBL" id="KN838536">
    <property type="protein sequence ID" value="KIK10359.1"/>
    <property type="molecule type" value="Genomic_DNA"/>
</dbReference>
<sequence length="128" mass="14727">MECNNLSRGSPGSPEWGSEPSLGVFWRGKGEGCADERIDVNVKKRYIRGGRERFLIKTSDFLLQKIELALGQNGDHLAEYPILLLATDGLFFWKSTINERKKTKGKIKDLPWLERRLTKEYRWGGRIS</sequence>
<reference evidence="2" key="2">
    <citation type="submission" date="2015-01" db="EMBL/GenBank/DDBJ databases">
        <title>Evolutionary Origins and Diversification of the Mycorrhizal Mutualists.</title>
        <authorList>
            <consortium name="DOE Joint Genome Institute"/>
            <consortium name="Mycorrhizal Genomics Consortium"/>
            <person name="Kohler A."/>
            <person name="Kuo A."/>
            <person name="Nagy L.G."/>
            <person name="Floudas D."/>
            <person name="Copeland A."/>
            <person name="Barry K.W."/>
            <person name="Cichocki N."/>
            <person name="Veneault-Fourrey C."/>
            <person name="LaButti K."/>
            <person name="Lindquist E.A."/>
            <person name="Lipzen A."/>
            <person name="Lundell T."/>
            <person name="Morin E."/>
            <person name="Murat C."/>
            <person name="Riley R."/>
            <person name="Ohm R."/>
            <person name="Sun H."/>
            <person name="Tunlid A."/>
            <person name="Henrissat B."/>
            <person name="Grigoriev I.V."/>
            <person name="Hibbett D.S."/>
            <person name="Martin F."/>
        </authorList>
    </citation>
    <scope>NUCLEOTIDE SEQUENCE [LARGE SCALE GENOMIC DNA]</scope>
    <source>
        <strain evidence="2">LaAM-08-1</strain>
    </source>
</reference>
<reference evidence="1 2" key="1">
    <citation type="submission" date="2014-04" db="EMBL/GenBank/DDBJ databases">
        <authorList>
            <consortium name="DOE Joint Genome Institute"/>
            <person name="Kuo A."/>
            <person name="Kohler A."/>
            <person name="Nagy L.G."/>
            <person name="Floudas D."/>
            <person name="Copeland A."/>
            <person name="Barry K.W."/>
            <person name="Cichocki N."/>
            <person name="Veneault-Fourrey C."/>
            <person name="LaButti K."/>
            <person name="Lindquist E.A."/>
            <person name="Lipzen A."/>
            <person name="Lundell T."/>
            <person name="Morin E."/>
            <person name="Murat C."/>
            <person name="Sun H."/>
            <person name="Tunlid A."/>
            <person name="Henrissat B."/>
            <person name="Grigoriev I.V."/>
            <person name="Hibbett D.S."/>
            <person name="Martin F."/>
            <person name="Nordberg H.P."/>
            <person name="Cantor M.N."/>
            <person name="Hua S.X."/>
        </authorList>
    </citation>
    <scope>NUCLEOTIDE SEQUENCE [LARGE SCALE GENOMIC DNA]</scope>
    <source>
        <strain evidence="1 2">LaAM-08-1</strain>
    </source>
</reference>
<protein>
    <submittedName>
        <fullName evidence="1">Uncharacterized protein</fullName>
    </submittedName>
</protein>
<dbReference type="Proteomes" id="UP000054477">
    <property type="component" value="Unassembled WGS sequence"/>
</dbReference>
<proteinExistence type="predicted"/>
<evidence type="ECO:0000313" key="2">
    <source>
        <dbReference type="Proteomes" id="UP000054477"/>
    </source>
</evidence>
<dbReference type="HOGENOM" id="CLU_1959905_0_0_1"/>
<dbReference type="AlphaFoldDB" id="A0A0C9Y8J3"/>
<keyword evidence="2" id="KW-1185">Reference proteome</keyword>
<evidence type="ECO:0000313" key="1">
    <source>
        <dbReference type="EMBL" id="KIK10359.1"/>
    </source>
</evidence>
<accession>A0A0C9Y8J3</accession>
<organism evidence="1 2">
    <name type="scientific">Laccaria amethystina LaAM-08-1</name>
    <dbReference type="NCBI Taxonomy" id="1095629"/>
    <lineage>
        <taxon>Eukaryota</taxon>
        <taxon>Fungi</taxon>
        <taxon>Dikarya</taxon>
        <taxon>Basidiomycota</taxon>
        <taxon>Agaricomycotina</taxon>
        <taxon>Agaricomycetes</taxon>
        <taxon>Agaricomycetidae</taxon>
        <taxon>Agaricales</taxon>
        <taxon>Agaricineae</taxon>
        <taxon>Hydnangiaceae</taxon>
        <taxon>Laccaria</taxon>
    </lineage>
</organism>
<name>A0A0C9Y8J3_9AGAR</name>